<dbReference type="Proteomes" id="UP000297635">
    <property type="component" value="Unassembled WGS sequence"/>
</dbReference>
<keyword evidence="1" id="KW-0812">Transmembrane</keyword>
<dbReference type="AlphaFoldDB" id="A0A4Z0V1C6"/>
<reference evidence="2 3" key="1">
    <citation type="submission" date="2019-02" db="EMBL/GenBank/DDBJ databases">
        <title>Isolation and identification of novel species under the genus Muribaculum.</title>
        <authorList>
            <person name="Miyake S."/>
            <person name="Ding Y."/>
            <person name="Low A."/>
            <person name="Soh M."/>
            <person name="Seedorf H."/>
        </authorList>
    </citation>
    <scope>NUCLEOTIDE SEQUENCE [LARGE SCALE GENOMIC DNA]</scope>
    <source>
        <strain evidence="2 3">TLL-A3</strain>
    </source>
</reference>
<dbReference type="EMBL" id="SJSA01000002">
    <property type="protein sequence ID" value="TGG36929.1"/>
    <property type="molecule type" value="Genomic_DNA"/>
</dbReference>
<evidence type="ECO:0000256" key="1">
    <source>
        <dbReference type="SAM" id="Phobius"/>
    </source>
</evidence>
<accession>A0A4Z0V1C6</accession>
<dbReference type="SUPFAM" id="SSF81901">
    <property type="entry name" value="HCP-like"/>
    <property type="match status" value="1"/>
</dbReference>
<keyword evidence="1" id="KW-0472">Membrane</keyword>
<organism evidence="2 3">
    <name type="scientific">Duncaniella freteri</name>
    <dbReference type="NCBI Taxonomy" id="2530391"/>
    <lineage>
        <taxon>Bacteria</taxon>
        <taxon>Pseudomonadati</taxon>
        <taxon>Bacteroidota</taxon>
        <taxon>Bacteroidia</taxon>
        <taxon>Bacteroidales</taxon>
        <taxon>Muribaculaceae</taxon>
        <taxon>Duncaniella</taxon>
    </lineage>
</organism>
<gene>
    <name evidence="2" type="ORF">EZ315_13975</name>
</gene>
<evidence type="ECO:0000313" key="2">
    <source>
        <dbReference type="EMBL" id="TGG36929.1"/>
    </source>
</evidence>
<feature type="transmembrane region" description="Helical" evidence="1">
    <location>
        <begin position="12"/>
        <end position="35"/>
    </location>
</feature>
<evidence type="ECO:0000313" key="3">
    <source>
        <dbReference type="Proteomes" id="UP000297635"/>
    </source>
</evidence>
<dbReference type="GeneID" id="82150898"/>
<comment type="caution">
    <text evidence="2">The sequence shown here is derived from an EMBL/GenBank/DDBJ whole genome shotgun (WGS) entry which is preliminary data.</text>
</comment>
<dbReference type="InterPro" id="IPR011990">
    <property type="entry name" value="TPR-like_helical_dom_sf"/>
</dbReference>
<dbReference type="RefSeq" id="WP_135472631.1">
    <property type="nucleotide sequence ID" value="NZ_SJSA01000002.1"/>
</dbReference>
<keyword evidence="1" id="KW-1133">Transmembrane helix</keyword>
<protein>
    <submittedName>
        <fullName evidence="2">Sel1 repeat family protein</fullName>
    </submittedName>
</protein>
<sequence>MGFKSNLSKRQKFLTVALGPLTIIVLFVGVIVISIDHIIKHGFHDLLPKRKGKAHPLKADDFKYWPKDTILSGSDKMTIDEFNVKFNKNIRLDDVYGQAYESSLTPEEIFNCKSRIDGRIGVEPNMPDSEYKAITIAFARAFVSGDYSTIQDKLSDKTYLTLYKRKTFSGAKTIIEYFKTWKKKADDEKVWYKVDVAWNPNQCRPSVSVQIKGYNNMVIFFFIKNEKIDHITFAPSHLQDYGCIYNDIDRPLLSLDFVSQYITGDSDTQENHLVCPSCGTDSALIDWYDFYMDLGPVGYSGKLTICPDCGRLVELMPDTRYRLDPFHKVKQKAHVISSTQSKSFVLRIKGQYTFENDDPCEKEKNRQGIITANNGASEEALKIFIDAAEKGNLDSMINVFTVYWANEGQYKEAAEWLKYVAGSASPSPHCLWNLAVMYFLGEDLANNPIVKDIDRARMYLSRLLKLENDSRYSSYLNIFNEARSFISSLDKFNIFSGAGDSIHDIIVNSICKTTDIKDKGELFFRAKSIRLKDGLKLGAYIASVKTESIGDESHFFVYNETGTEEKLIPEHLIVDKTAMGAFQLYLVLTAHTVMPVFWHGGYIVRDFIFNPDDITKIKPIQNYDFSILLKDDNLLPKVELASDKSYADVYCSYWNDWEGLIREHYRIKFNADGTASVVAKDKFTFYKYDCGICF</sequence>
<proteinExistence type="predicted"/>
<name>A0A4Z0V1C6_9BACT</name>
<dbReference type="Gene3D" id="1.25.40.10">
    <property type="entry name" value="Tetratricopeptide repeat domain"/>
    <property type="match status" value="1"/>
</dbReference>
<keyword evidence="3" id="KW-1185">Reference proteome</keyword>